<evidence type="ECO:0000313" key="3">
    <source>
        <dbReference type="EMBL" id="EWS76261.1"/>
    </source>
</evidence>
<dbReference type="PANTHER" id="PTHR11319:SF35">
    <property type="entry name" value="OUTER MEMBRANE PROTEIN PMPC-RELATED"/>
    <property type="match status" value="1"/>
</dbReference>
<evidence type="ECO:0000256" key="1">
    <source>
        <dbReference type="SAM" id="Coils"/>
    </source>
</evidence>
<evidence type="ECO:0000313" key="4">
    <source>
        <dbReference type="Proteomes" id="UP000009168"/>
    </source>
</evidence>
<sequence length="1696" mass="198287">MGTLYLSSLSKKLPFQTYINVIQDFQSGLVFSIIHYDSLSNDIYFNYDGFIYKQDLNQLGIERDPQLNEPYTLYTQIQRDNQQTDYLILSQDSLIFRYSQQKIKFELSILMSSRILDIKYNQSDDVLILGLENSILFYQQYQSCKNSNSDPDIYQLDNIQFQQFIIDNIVITSDQKILHLDLKAGVIMKTIQFNLTQTVTQFNINKKQDLIMVGFSDGQVLQYNLTSQNYFLYDTTKEVSLNISIIVIQLIEISDSKLLAYVVSNGALLLQIDVLKQQVIQQIDLRSLVDEDPSITLSKFLIDQNYQRYIFCFNGQKKAYIWNYSKNEQERNLSLPKMQSNLRIEQNFLIIQCIFQINLYQLNTKIEFVASIKKDFIQDSILNFKLFNNNTFAIFLIDRFELFVINGDKFNMIAQISYQHSRLLNYSIDSQKNVLSILGLHKDGVFENKYNLDIYKSETVSECFFFSSNKEYQNIIEEQTYVAPKQKEIQTKNGVSLVNQENQFIYFYLQIPSDNIQNLFLQTSSISNSQQVMAPYDIQNNFIALQNTTFQNLSQSTLQFTNFSLTFQNSTNLFINITQNKKTQQVIFQNMAIDFECFGTNQIFISDIQKVVFQNIKISQLNLKKCSNYNQQNSLFFFQNISEIFIYNLEISYNNFYQKSQIPLFQFELIKTVVINGVTMIQNNNLNSLMSLSQIQNLTLENLIVKNNIQSLQIDQTSGVFTFLGCNIITLNKCTFQLNNQLVLIFSTNQYSSQNQNIELNDDILVLKNFQVEQNKFLQQQIMFIQNSKIQINNFTHIENEGSLLLIKSRQVIIEKSYFKFNTAQNGGAIHFQSIRQKIEFKKSQFQQNTAKSSGGALYLENIANCLVLFDSQTIIKNNRALIGGGLRIIQTDQNRILLPQNFPFSKNIFDNVAEIYGDDSTSYLQNIIIQNNDYTNEELFTFYKDQSNVPKKFQNDFSRYAEMRQFRSGGLINFKMYIVDEQNRYLSFSKDKLEQGLYPKDISQEINNIQISFYQLNSSETQMFGQNIINYYQYDSKSQSFMMNDLKILGNLNKVQYFYINSTIQTNSLTINPILLSVQFRNCIKGEVIQQINLNVYQCNQCLEGTYQLNDPQILYQQYIEEKKDTNRCINCPESAVTCKGNIIKLKNGFWRQNNYTDEIIECDPIINSCQAENPSSINYCITGYLGPACQQCDILGEAWKGSRYSESLSKGFCQKCGSQIKQWGFIILKIIILEAYFLYVLGVFIQKFKYTQTCYYLRILKIMPISSNSIQDYSGFYIKIILTYYQLSALLIPQPKIISINFNLFNDIIGSGGVQISLGTDCLISENIIRDMGKILFYTQIQFLVPMAVFILIPITLMFYQDISKQKLRGYHIFLIFHIIFIFFQVNQISYFTKTLTCKQVGNQLYNPIDLSFDCYDSSIVKYLYPFSVMVLVFWTLFPLVFLRLINQNKKKLDQCIIKYKYGYYYGELKPKYYYWEFVRIYLKISIIYVYTLLNKNNHYVCVLTISALLIYYIKIVKLNSPFISISIQKCEVAAYSLIFLKIYLQLIQSQNPQTQVFVEIAQIIVDYFFFFCYLIIVIGIMLSNSRSKNIMIVKKCLSKVIPSKLKKLINFDKVSLTAYMKWKMVYYRIKKAQINLQKTKKKQKNQKKQLNQAENNLQKITIQKVNSKNLFSYNFNTQQVLLAGFAKQQKNIN</sequence>
<protein>
    <submittedName>
        <fullName evidence="3">Transmembrane protein, putative</fullName>
    </submittedName>
</protein>
<feature type="transmembrane region" description="Helical" evidence="2">
    <location>
        <begin position="1499"/>
        <end position="1515"/>
    </location>
</feature>
<feature type="transmembrane region" description="Helical" evidence="2">
    <location>
        <begin position="1225"/>
        <end position="1247"/>
    </location>
</feature>
<organism evidence="3 4">
    <name type="scientific">Tetrahymena thermophila (strain SB210)</name>
    <dbReference type="NCBI Taxonomy" id="312017"/>
    <lineage>
        <taxon>Eukaryota</taxon>
        <taxon>Sar</taxon>
        <taxon>Alveolata</taxon>
        <taxon>Ciliophora</taxon>
        <taxon>Intramacronucleata</taxon>
        <taxon>Oligohymenophorea</taxon>
        <taxon>Hymenostomatida</taxon>
        <taxon>Tetrahymenina</taxon>
        <taxon>Tetrahymenidae</taxon>
        <taxon>Tetrahymena</taxon>
    </lineage>
</organism>
<dbReference type="Proteomes" id="UP000009168">
    <property type="component" value="Unassembled WGS sequence"/>
</dbReference>
<feature type="transmembrane region" description="Helical" evidence="2">
    <location>
        <begin position="1425"/>
        <end position="1445"/>
    </location>
</feature>
<dbReference type="Gene3D" id="2.130.10.10">
    <property type="entry name" value="YVTN repeat-like/Quinoprotein amine dehydrogenase"/>
    <property type="match status" value="1"/>
</dbReference>
<keyword evidence="1" id="KW-0175">Coiled coil</keyword>
<keyword evidence="4" id="KW-1185">Reference proteome</keyword>
<dbReference type="SUPFAM" id="SSF50978">
    <property type="entry name" value="WD40 repeat-like"/>
    <property type="match status" value="1"/>
</dbReference>
<dbReference type="KEGG" id="tet:TTHERM_000813086"/>
<reference evidence="4" key="1">
    <citation type="journal article" date="2006" name="PLoS Biol.">
        <title>Macronuclear genome sequence of the ciliate Tetrahymena thermophila, a model eukaryote.</title>
        <authorList>
            <person name="Eisen J.A."/>
            <person name="Coyne R.S."/>
            <person name="Wu M."/>
            <person name="Wu D."/>
            <person name="Thiagarajan M."/>
            <person name="Wortman J.R."/>
            <person name="Badger J.H."/>
            <person name="Ren Q."/>
            <person name="Amedeo P."/>
            <person name="Jones K.M."/>
            <person name="Tallon L.J."/>
            <person name="Delcher A.L."/>
            <person name="Salzberg S.L."/>
            <person name="Silva J.C."/>
            <person name="Haas B.J."/>
            <person name="Majoros W.H."/>
            <person name="Farzad M."/>
            <person name="Carlton J.M."/>
            <person name="Smith R.K. Jr."/>
            <person name="Garg J."/>
            <person name="Pearlman R.E."/>
            <person name="Karrer K.M."/>
            <person name="Sun L."/>
            <person name="Manning G."/>
            <person name="Elde N.C."/>
            <person name="Turkewitz A.P."/>
            <person name="Asai D.J."/>
            <person name="Wilkes D.E."/>
            <person name="Wang Y."/>
            <person name="Cai H."/>
            <person name="Collins K."/>
            <person name="Stewart B.A."/>
            <person name="Lee S.R."/>
            <person name="Wilamowska K."/>
            <person name="Weinberg Z."/>
            <person name="Ruzzo W.L."/>
            <person name="Wloga D."/>
            <person name="Gaertig J."/>
            <person name="Frankel J."/>
            <person name="Tsao C.-C."/>
            <person name="Gorovsky M.A."/>
            <person name="Keeling P.J."/>
            <person name="Waller R.F."/>
            <person name="Patron N.J."/>
            <person name="Cherry J.M."/>
            <person name="Stover N.A."/>
            <person name="Krieger C.J."/>
            <person name="del Toro C."/>
            <person name="Ryder H.F."/>
            <person name="Williamson S.C."/>
            <person name="Barbeau R.A."/>
            <person name="Hamilton E.P."/>
            <person name="Orias E."/>
        </authorList>
    </citation>
    <scope>NUCLEOTIDE SEQUENCE [LARGE SCALE GENOMIC DNA]</scope>
    <source>
        <strain evidence="4">SB210</strain>
    </source>
</reference>
<dbReference type="InParanoid" id="W7XK66"/>
<dbReference type="InterPro" id="IPR011050">
    <property type="entry name" value="Pectin_lyase_fold/virulence"/>
</dbReference>
<proteinExistence type="predicted"/>
<dbReference type="OrthoDB" id="338325at2759"/>
<feature type="transmembrane region" description="Helical" evidence="2">
    <location>
        <begin position="1563"/>
        <end position="1585"/>
    </location>
</feature>
<dbReference type="InterPro" id="IPR036322">
    <property type="entry name" value="WD40_repeat_dom_sf"/>
</dbReference>
<gene>
    <name evidence="3" type="ORF">TTHERM_000813086</name>
</gene>
<feature type="transmembrane region" description="Helical" evidence="2">
    <location>
        <begin position="1475"/>
        <end position="1493"/>
    </location>
</feature>
<dbReference type="SUPFAM" id="SSF51126">
    <property type="entry name" value="Pectin lyase-like"/>
    <property type="match status" value="1"/>
</dbReference>
<feature type="transmembrane region" description="Helical" evidence="2">
    <location>
        <begin position="1374"/>
        <end position="1394"/>
    </location>
</feature>
<keyword evidence="2 3" id="KW-0812">Transmembrane</keyword>
<dbReference type="InterPro" id="IPR015943">
    <property type="entry name" value="WD40/YVTN_repeat-like_dom_sf"/>
</dbReference>
<dbReference type="PANTHER" id="PTHR11319">
    <property type="entry name" value="G PROTEIN-COUPLED RECEPTOR-RELATED"/>
    <property type="match status" value="1"/>
</dbReference>
<dbReference type="EMBL" id="GG662841">
    <property type="protein sequence ID" value="EWS76261.1"/>
    <property type="molecule type" value="Genomic_DNA"/>
</dbReference>
<dbReference type="RefSeq" id="XP_012651220.1">
    <property type="nucleotide sequence ID" value="XM_012795766.1"/>
</dbReference>
<accession>W7XK66</accession>
<dbReference type="GeneID" id="24440785"/>
<feature type="transmembrane region" description="Helical" evidence="2">
    <location>
        <begin position="1337"/>
        <end position="1362"/>
    </location>
</feature>
<evidence type="ECO:0000256" key="2">
    <source>
        <dbReference type="SAM" id="Phobius"/>
    </source>
</evidence>
<keyword evidence="2" id="KW-0472">Membrane</keyword>
<keyword evidence="2" id="KW-1133">Transmembrane helix</keyword>
<name>W7XK66_TETTS</name>
<feature type="coiled-coil region" evidence="1">
    <location>
        <begin position="1632"/>
        <end position="1673"/>
    </location>
</feature>